<gene>
    <name evidence="2" type="ORF">B0T18DRAFT_392244</name>
</gene>
<evidence type="ECO:0000313" key="2">
    <source>
        <dbReference type="EMBL" id="KAK0743475.1"/>
    </source>
</evidence>
<dbReference type="PANTHER" id="PTHR21310">
    <property type="entry name" value="AMINOGLYCOSIDE PHOSPHOTRANSFERASE-RELATED-RELATED"/>
    <property type="match status" value="1"/>
</dbReference>
<comment type="caution">
    <text evidence="2">The sequence shown here is derived from an EMBL/GenBank/DDBJ whole genome shotgun (WGS) entry which is preliminary data.</text>
</comment>
<keyword evidence="3" id="KW-1185">Reference proteome</keyword>
<dbReference type="SUPFAM" id="SSF56112">
    <property type="entry name" value="Protein kinase-like (PK-like)"/>
    <property type="match status" value="1"/>
</dbReference>
<dbReference type="Proteomes" id="UP001172155">
    <property type="component" value="Unassembled WGS sequence"/>
</dbReference>
<dbReference type="EMBL" id="JAUKUD010000005">
    <property type="protein sequence ID" value="KAK0743475.1"/>
    <property type="molecule type" value="Genomic_DNA"/>
</dbReference>
<reference evidence="2" key="1">
    <citation type="submission" date="2023-06" db="EMBL/GenBank/DDBJ databases">
        <title>Genome-scale phylogeny and comparative genomics of the fungal order Sordariales.</title>
        <authorList>
            <consortium name="Lawrence Berkeley National Laboratory"/>
            <person name="Hensen N."/>
            <person name="Bonometti L."/>
            <person name="Westerberg I."/>
            <person name="Brannstrom I.O."/>
            <person name="Guillou S."/>
            <person name="Cros-Aarteil S."/>
            <person name="Calhoun S."/>
            <person name="Haridas S."/>
            <person name="Kuo A."/>
            <person name="Mondo S."/>
            <person name="Pangilinan J."/>
            <person name="Riley R."/>
            <person name="LaButti K."/>
            <person name="Andreopoulos B."/>
            <person name="Lipzen A."/>
            <person name="Chen C."/>
            <person name="Yanf M."/>
            <person name="Daum C."/>
            <person name="Ng V."/>
            <person name="Clum A."/>
            <person name="Steindorff A."/>
            <person name="Ohm R."/>
            <person name="Martin F."/>
            <person name="Silar P."/>
            <person name="Natvig D."/>
            <person name="Lalanne C."/>
            <person name="Gautier V."/>
            <person name="Ament-velasquez S.L."/>
            <person name="Kruys A."/>
            <person name="Hutchinson M.I."/>
            <person name="Powell A.J."/>
            <person name="Barry K."/>
            <person name="Miller A.N."/>
            <person name="Grigoriev I.V."/>
            <person name="Debuchy R."/>
            <person name="Gladieux P."/>
            <person name="Thoren M.H."/>
            <person name="Johannesson H."/>
        </authorList>
    </citation>
    <scope>NUCLEOTIDE SEQUENCE</scope>
    <source>
        <strain evidence="2">SMH3187-1</strain>
    </source>
</reference>
<dbReference type="Pfam" id="PF01636">
    <property type="entry name" value="APH"/>
    <property type="match status" value="1"/>
</dbReference>
<protein>
    <recommendedName>
        <fullName evidence="1">Aminoglycoside phosphotransferase domain-containing protein</fullName>
    </recommendedName>
</protein>
<evidence type="ECO:0000259" key="1">
    <source>
        <dbReference type="Pfam" id="PF01636"/>
    </source>
</evidence>
<dbReference type="InterPro" id="IPR011009">
    <property type="entry name" value="Kinase-like_dom_sf"/>
</dbReference>
<organism evidence="2 3">
    <name type="scientific">Schizothecium vesticola</name>
    <dbReference type="NCBI Taxonomy" id="314040"/>
    <lineage>
        <taxon>Eukaryota</taxon>
        <taxon>Fungi</taxon>
        <taxon>Dikarya</taxon>
        <taxon>Ascomycota</taxon>
        <taxon>Pezizomycotina</taxon>
        <taxon>Sordariomycetes</taxon>
        <taxon>Sordariomycetidae</taxon>
        <taxon>Sordariales</taxon>
        <taxon>Schizotheciaceae</taxon>
        <taxon>Schizothecium</taxon>
    </lineage>
</organism>
<name>A0AA40K2J4_9PEZI</name>
<dbReference type="InterPro" id="IPR051678">
    <property type="entry name" value="AGP_Transferase"/>
</dbReference>
<evidence type="ECO:0000313" key="3">
    <source>
        <dbReference type="Proteomes" id="UP001172155"/>
    </source>
</evidence>
<proteinExistence type="predicted"/>
<sequence>MEGTWVFHPQNIPHAIAALHVRLDTPVPVLNEKYFDGGQCRIYKVDFPDGESWAVRIPLHVQNAPRETIIGLLQGEMKIIQALEVKGFRWAPRLQVSSLTFENSIGYPFIALSWVSGETLSWSLEHPARPIRDKMLCQTARIIMSLIECTREQREPATQYFERIIDSKVGRIRRGVLPEITLQDCIAQKQLLSTILRPELENAPYAIAHGDLSCRNIIVDSEYNITGFIDWGFAARRPLQMACSLPRFLCMEEPILPPPLVLQEDRRIFIASLQSGPSTLAQQISLALSPDDIDFYQCFLESITSKGMHRWLARQGWKLPWKGSTEHAPSAMVEDKKDSR</sequence>
<dbReference type="PANTHER" id="PTHR21310:SF37">
    <property type="entry name" value="AMINOGLYCOSIDE PHOSPHOTRANSFERASE DOMAIN-CONTAINING PROTEIN"/>
    <property type="match status" value="1"/>
</dbReference>
<dbReference type="Gene3D" id="3.90.1200.10">
    <property type="match status" value="1"/>
</dbReference>
<dbReference type="AlphaFoldDB" id="A0AA40K2J4"/>
<dbReference type="InterPro" id="IPR002575">
    <property type="entry name" value="Aminoglycoside_PTrfase"/>
</dbReference>
<accession>A0AA40K2J4</accession>
<feature type="domain" description="Aminoglycoside phosphotransferase" evidence="1">
    <location>
        <begin position="75"/>
        <end position="235"/>
    </location>
</feature>